<organism evidence="2 3">
    <name type="scientific">Emydomyces testavorans</name>
    <dbReference type="NCBI Taxonomy" id="2070801"/>
    <lineage>
        <taxon>Eukaryota</taxon>
        <taxon>Fungi</taxon>
        <taxon>Dikarya</taxon>
        <taxon>Ascomycota</taxon>
        <taxon>Pezizomycotina</taxon>
        <taxon>Eurotiomycetes</taxon>
        <taxon>Eurotiomycetidae</taxon>
        <taxon>Onygenales</taxon>
        <taxon>Nannizziopsiaceae</taxon>
        <taxon>Emydomyces</taxon>
    </lineage>
</organism>
<dbReference type="InterPro" id="IPR002575">
    <property type="entry name" value="Aminoglycoside_PTrfase"/>
</dbReference>
<feature type="domain" description="Aminoglycoside phosphotransferase" evidence="1">
    <location>
        <begin position="153"/>
        <end position="352"/>
    </location>
</feature>
<dbReference type="Pfam" id="PF01636">
    <property type="entry name" value="APH"/>
    <property type="match status" value="1"/>
</dbReference>
<dbReference type="EMBL" id="CP120631">
    <property type="protein sequence ID" value="WEW61395.1"/>
    <property type="molecule type" value="Genomic_DNA"/>
</dbReference>
<dbReference type="SUPFAM" id="SSF118310">
    <property type="entry name" value="AN1-like Zinc finger"/>
    <property type="match status" value="1"/>
</dbReference>
<dbReference type="PANTHER" id="PTHR21310">
    <property type="entry name" value="AMINOGLYCOSIDE PHOSPHOTRANSFERASE-RELATED-RELATED"/>
    <property type="match status" value="1"/>
</dbReference>
<dbReference type="InterPro" id="IPR035896">
    <property type="entry name" value="AN1-like_Znf"/>
</dbReference>
<proteinExistence type="predicted"/>
<dbReference type="InterPro" id="IPR011009">
    <property type="entry name" value="Kinase-like_dom_sf"/>
</dbReference>
<dbReference type="InterPro" id="IPR051678">
    <property type="entry name" value="AGP_Transferase"/>
</dbReference>
<dbReference type="PANTHER" id="PTHR21310:SF15">
    <property type="entry name" value="AMINOGLYCOSIDE PHOSPHOTRANSFERASE DOMAIN-CONTAINING PROTEIN"/>
    <property type="match status" value="1"/>
</dbReference>
<reference evidence="2" key="1">
    <citation type="submission" date="2023-03" db="EMBL/GenBank/DDBJ databases">
        <title>Emydomyces testavorans Genome Sequence.</title>
        <authorList>
            <person name="Hoyer L."/>
        </authorList>
    </citation>
    <scope>NUCLEOTIDE SEQUENCE</scope>
    <source>
        <strain evidence="2">16-2883</strain>
    </source>
</reference>
<accession>A0AAF0DM61</accession>
<gene>
    <name evidence="2" type="ORF">PRK78_006885</name>
</gene>
<sequence>MWDCDFDDCQKRAVRVNGQCILCDHRLCSAHLKPEFHKCPHWKVSGSPQEPHAKLLICAHQDSKSFCSAFGEAEKRKLTALMKRIDVGSLASRASQLRNGIPCSISNDGTIDKSLTGGMNYHIEIRFEDDVRWLARIRKSNAASPPPELRDLIMRSEIATLQFLEKTQIPAPKVFGFDFEGKHNPVGVGYMLLEKLPGKSMSWSTSSEEQKRKVITQLVDLYVELQKFPFERMGSLDRLGAHEIGPFAQGELADYSKTGLKMIGPCSSLEEYYRAFLELTLDLILREECYTDRPVDGYLIHRFLLDSLPAVVSSRQGFDDGLFYLKHADDKGDHILIDDEFNITGIIDWEWAYTAPKSLAFNSPTLLLPVAEFYDSNTNLGEHEVIFAQVLEDKGHQTLANIVRSGRVAHFFEFCGGYPGGWEDYVSLFQGLRNALGVHAELDWDGWKKVALEQYKDDERLKVLLARSESN</sequence>
<evidence type="ECO:0000313" key="3">
    <source>
        <dbReference type="Proteomes" id="UP001219355"/>
    </source>
</evidence>
<name>A0AAF0DM61_9EURO</name>
<dbReference type="Proteomes" id="UP001219355">
    <property type="component" value="Chromosome 5"/>
</dbReference>
<protein>
    <recommendedName>
        <fullName evidence="1">Aminoglycoside phosphotransferase domain-containing protein</fullName>
    </recommendedName>
</protein>
<dbReference type="SUPFAM" id="SSF56112">
    <property type="entry name" value="Protein kinase-like (PK-like)"/>
    <property type="match status" value="1"/>
</dbReference>
<evidence type="ECO:0000313" key="2">
    <source>
        <dbReference type="EMBL" id="WEW61395.1"/>
    </source>
</evidence>
<evidence type="ECO:0000259" key="1">
    <source>
        <dbReference type="Pfam" id="PF01636"/>
    </source>
</evidence>
<dbReference type="AlphaFoldDB" id="A0AAF0DM61"/>
<keyword evidence="3" id="KW-1185">Reference proteome</keyword>